<keyword evidence="6" id="KW-0539">Nucleus</keyword>
<keyword evidence="5" id="KW-0804">Transcription</keyword>
<evidence type="ECO:0000256" key="2">
    <source>
        <dbReference type="ARBA" id="ARBA00010222"/>
    </source>
</evidence>
<feature type="region of interest" description="Disordered" evidence="8">
    <location>
        <begin position="1276"/>
        <end position="1298"/>
    </location>
</feature>
<dbReference type="GeneID" id="103596469"/>
<dbReference type="InterPro" id="IPR021629">
    <property type="entry name" value="Mediator_Med23"/>
</dbReference>
<reference evidence="10" key="1">
    <citation type="submission" date="2025-08" db="UniProtKB">
        <authorList>
            <consortium name="RefSeq"/>
        </authorList>
    </citation>
    <scope>IDENTIFICATION</scope>
</reference>
<evidence type="ECO:0000256" key="3">
    <source>
        <dbReference type="ARBA" id="ARBA00019696"/>
    </source>
</evidence>
<dbReference type="Proteomes" id="UP000694923">
    <property type="component" value="Unplaced"/>
</dbReference>
<dbReference type="PANTHER" id="PTHR12691">
    <property type="entry name" value="MEDIATOR OF RNA POLYMERASE II TRANSCRIPTION SUBUNIT 23"/>
    <property type="match status" value="1"/>
</dbReference>
<evidence type="ECO:0000313" key="9">
    <source>
        <dbReference type="Proteomes" id="UP000694923"/>
    </source>
</evidence>
<feature type="compositionally biased region" description="Polar residues" evidence="8">
    <location>
        <begin position="1277"/>
        <end position="1298"/>
    </location>
</feature>
<evidence type="ECO:0000256" key="5">
    <source>
        <dbReference type="ARBA" id="ARBA00023163"/>
    </source>
</evidence>
<keyword evidence="4" id="KW-0805">Transcription regulation</keyword>
<accession>A0ABM0RCI9</accession>
<dbReference type="RefSeq" id="XP_008578330.1">
    <property type="nucleotide sequence ID" value="XM_008580108.1"/>
</dbReference>
<dbReference type="PANTHER" id="PTHR12691:SF10">
    <property type="entry name" value="MEDIATOR OF RNA POLYMERASE II TRANSCRIPTION SUBUNIT 23"/>
    <property type="match status" value="1"/>
</dbReference>
<evidence type="ECO:0000256" key="7">
    <source>
        <dbReference type="ARBA" id="ARBA00031961"/>
    </source>
</evidence>
<protein>
    <recommendedName>
        <fullName evidence="3">Mediator of RNA polymerase II transcription subunit 23</fullName>
    </recommendedName>
    <alternativeName>
        <fullName evidence="7">Mediator complex subunit 23</fullName>
    </alternativeName>
</protein>
<comment type="subcellular location">
    <subcellularLocation>
        <location evidence="1">Nucleus</location>
    </subcellularLocation>
</comment>
<sequence length="1298" mass="148173">MVQMETQLQSIFEEVVKTEVIEEAFPGMFMDTPEDEKTKLISCLAAFRQFWGGLSQGVRDLLKVILEKILTIPNTVSSAVVQQLLVAREVIAYILERNACLLPAYFAVTEIRKLYPEGKLPHWLLGNLVSDFVDTFRPTARINSICGRCSLLPVVNNSGAICNSWKLDPATLRFPLKGLLPYDKDLFEPQTALLRYVLEQPYSRDMVCNMLGLNKQTLNIAQHKQRCPVLEDQLVDLVVYAMERSETEEKFDDGGTSQLLWQHLSSQLIFFVLFQFASFPHMVLSLHQKLAGRGLIKGRDHLMWVLLQFISGSIQKNALADFLPVMKLFDLLYPEKEFIPVPDINKPQSTHAFAMTCIWIHLNRKAQNDNSKLQIPIPHSLKLHHEFLQQSLRNKSLQMNDYKIALLCNAYSTNSECFTLPMGALVETIYGNGIMRIPLPGTSCLASGSITPLPMNLLDSLTVHAKMSLIHSIATRVIKLAHAKSSVALAPALVETYSRLLVYMEIESLGIKGFISQLLPTVFKSHAWGILHTLLEMFSYRMHHIQPHYRVQLLSHLHTLAAVAQTNQNQLHLCVESTALRLITALGSSEVQPQFTRFLSDPKTVLSAESEELNRALILTLARATHVTDFFTGSDSIQGTWCKDILQTIMSFTPHNWASHTLSCFPGPLQAFFKQNNVPQESRFNLKKNVEEEYRKWKSMTNENEIITHFSTQGSSPLFLCLLWKMLLDTDHINQIGYRVLERIGARALVAHVRTFADFLVYEFSTSAGGQQLNKCIEILNDMVWKYNIVTLDRLILCLAMRSHEGNEAQVCYFIIQLLLLKPNDFRNRVSDFVKENSPEHWLQNDWHTKHMNYHKKYPEKLYFEGLAEQVDPPIQIQSPYLPIYFGNVCLRFLPVFDIVIHRFLELLPVSKSLETLLDHLGGLYKFHDRPVTYLYNTLHYYEMHLRERAYLKRKLVHAIIGSLKDNRPQGWCLSDTYLKCAMNAREDNVWVPDDSYYCRLIGRLVDTMAGKSPGPFPNCDWRFNEFPNPAAHALHVTCVELMALAVSGKDVGNALLNVVLKSQPLVPRENITAWMNAIGLIITALPEPYWIVLHDRIVSVISSPSLTSETEWVGYPFRLFDFTACHQSYSEMSCSYTLALAHAVWHHSSIGQLSLIPKFLTEVLLPIVKTEFQLLYVYHLVGPFLQRFQQERTRCMIEIGVAFYDMLLNVDQCSAHLNYMDPICDFLYHMKYMFTGDSVKEQVEKIICNLKPALKLRLRFITHISKMEPAAVPPQAINSGSPAPQSNQVPVSLPVTQ</sequence>
<keyword evidence="9" id="KW-1185">Reference proteome</keyword>
<gene>
    <name evidence="10" type="primary">MED23</name>
</gene>
<proteinExistence type="inferred from homology"/>
<organism evidence="9 10">
    <name type="scientific">Galeopterus variegatus</name>
    <name type="common">Malayan flying lemur</name>
    <name type="synonym">Cynocephalus variegatus</name>
    <dbReference type="NCBI Taxonomy" id="482537"/>
    <lineage>
        <taxon>Eukaryota</taxon>
        <taxon>Metazoa</taxon>
        <taxon>Chordata</taxon>
        <taxon>Craniata</taxon>
        <taxon>Vertebrata</taxon>
        <taxon>Euteleostomi</taxon>
        <taxon>Mammalia</taxon>
        <taxon>Eutheria</taxon>
        <taxon>Euarchontoglires</taxon>
        <taxon>Dermoptera</taxon>
        <taxon>Cynocephalidae</taxon>
        <taxon>Galeopterus</taxon>
    </lineage>
</organism>
<evidence type="ECO:0000256" key="6">
    <source>
        <dbReference type="ARBA" id="ARBA00023242"/>
    </source>
</evidence>
<comment type="similarity">
    <text evidence="2">Belongs to the Mediator complex subunit 23 family.</text>
</comment>
<evidence type="ECO:0000256" key="4">
    <source>
        <dbReference type="ARBA" id="ARBA00023015"/>
    </source>
</evidence>
<evidence type="ECO:0000256" key="1">
    <source>
        <dbReference type="ARBA" id="ARBA00004123"/>
    </source>
</evidence>
<dbReference type="Pfam" id="PF11573">
    <property type="entry name" value="Med23"/>
    <property type="match status" value="1"/>
</dbReference>
<evidence type="ECO:0000313" key="10">
    <source>
        <dbReference type="RefSeq" id="XP_008578330.1"/>
    </source>
</evidence>
<evidence type="ECO:0000256" key="8">
    <source>
        <dbReference type="SAM" id="MobiDB-lite"/>
    </source>
</evidence>
<name>A0ABM0RCI9_GALVR</name>